<name>A0A5C6U923_9SPHN</name>
<dbReference type="SUPFAM" id="SSF53300">
    <property type="entry name" value="vWA-like"/>
    <property type="match status" value="1"/>
</dbReference>
<dbReference type="InterPro" id="IPR036465">
    <property type="entry name" value="vWFA_dom_sf"/>
</dbReference>
<organism evidence="2 3">
    <name type="scientific">Flavisphingopyxis soli</name>
    <dbReference type="NCBI Taxonomy" id="2601267"/>
    <lineage>
        <taxon>Bacteria</taxon>
        <taxon>Pseudomonadati</taxon>
        <taxon>Pseudomonadota</taxon>
        <taxon>Alphaproteobacteria</taxon>
        <taxon>Sphingomonadales</taxon>
        <taxon>Sphingopyxidaceae</taxon>
        <taxon>Flavisphingopyxis</taxon>
    </lineage>
</organism>
<dbReference type="OrthoDB" id="9776116at2"/>
<protein>
    <submittedName>
        <fullName evidence="2">DUF58 domain-containing protein</fullName>
    </submittedName>
</protein>
<evidence type="ECO:0000313" key="2">
    <source>
        <dbReference type="EMBL" id="TXC68306.1"/>
    </source>
</evidence>
<sequence>MIYPARRAAWLAAAAALPALGVALLLPASWYLGLLPLCLLTAFIVVDAVSGVAPVSVAPRVALPAMIGVGTHGRVILGADFARGVPRRIEGRIATDARLRTIGDSDAMTIDDRSATLAIPFEAVRRGQAAVARLWLRWPGAFGLVWKQTSAPVDRAIAVIPDLETLRSQALRYLQEAAPGEQDRRRRGQGREFEALREYQPGMGRRSIDWKRSARHGELLAREYRTDHNQSVVLAIDSGRLMCEPVAGMPKVDRAVGAALLTAFMALKGGDSVRLFGFDSRPRVASGAMSGVAGFSLLQQRAAEIDYSPEETNFTLALTTLGARLERRSLVVIFTDFVDSISAELMLRNVGALTRRHLVLFVLMRDAELEAMADAEPASGEDVARAVTAGALLRERQLVIERLRLLGVEVIEATHDEIGPALLERYLTLKREDRL</sequence>
<dbReference type="Pfam" id="PF01882">
    <property type="entry name" value="DUF58"/>
    <property type="match status" value="1"/>
</dbReference>
<feature type="domain" description="DUF58" evidence="1">
    <location>
        <begin position="196"/>
        <end position="368"/>
    </location>
</feature>
<gene>
    <name evidence="2" type="ORF">FSZ31_11555</name>
</gene>
<dbReference type="RefSeq" id="WP_147123541.1">
    <property type="nucleotide sequence ID" value="NZ_VOPY01000003.1"/>
</dbReference>
<comment type="caution">
    <text evidence="2">The sequence shown here is derived from an EMBL/GenBank/DDBJ whole genome shotgun (WGS) entry which is preliminary data.</text>
</comment>
<keyword evidence="3" id="KW-1185">Reference proteome</keyword>
<dbReference type="AlphaFoldDB" id="A0A5C6U923"/>
<evidence type="ECO:0000259" key="1">
    <source>
        <dbReference type="Pfam" id="PF01882"/>
    </source>
</evidence>
<evidence type="ECO:0000313" key="3">
    <source>
        <dbReference type="Proteomes" id="UP000321129"/>
    </source>
</evidence>
<reference evidence="2 3" key="1">
    <citation type="submission" date="2019-08" db="EMBL/GenBank/DDBJ databases">
        <title>Sphingorhabdus soil sp. nov., isolated from arctic soil.</title>
        <authorList>
            <person name="Liu Y."/>
        </authorList>
    </citation>
    <scope>NUCLEOTIDE SEQUENCE [LARGE SCALE GENOMIC DNA]</scope>
    <source>
        <strain evidence="2 3">D-2Q-5-6</strain>
    </source>
</reference>
<dbReference type="EMBL" id="VOPY01000003">
    <property type="protein sequence ID" value="TXC68306.1"/>
    <property type="molecule type" value="Genomic_DNA"/>
</dbReference>
<dbReference type="PANTHER" id="PTHR33608:SF3">
    <property type="entry name" value="SLR2013 PROTEIN"/>
    <property type="match status" value="1"/>
</dbReference>
<dbReference type="InterPro" id="IPR002881">
    <property type="entry name" value="DUF58"/>
</dbReference>
<dbReference type="PANTHER" id="PTHR33608">
    <property type="entry name" value="BLL2464 PROTEIN"/>
    <property type="match status" value="1"/>
</dbReference>
<proteinExistence type="predicted"/>
<accession>A0A5C6U923</accession>
<dbReference type="Proteomes" id="UP000321129">
    <property type="component" value="Unassembled WGS sequence"/>
</dbReference>